<dbReference type="VEuPathDB" id="CryptoDB:Cvel_21199"/>
<dbReference type="Pfam" id="PF01936">
    <property type="entry name" value="NYN"/>
    <property type="match status" value="1"/>
</dbReference>
<evidence type="ECO:0000256" key="1">
    <source>
        <dbReference type="SAM" id="MobiDB-lite"/>
    </source>
</evidence>
<feature type="chain" id="PRO_5005189837" description="NYN domain-containing protein" evidence="2">
    <location>
        <begin position="17"/>
        <end position="359"/>
    </location>
</feature>
<proteinExistence type="predicted"/>
<dbReference type="AlphaFoldDB" id="A0A0G4GCS8"/>
<sequence length="359" mass="40283">MHSALLVLVPVLSVLTASPQSSLSLSLHQKRTPNCSSFLQTRSSLSWTSQSQTTTPIDNGHTHAHTVLKKKKRKGTKKTEGEPWVKTRRKKKWALIIDAENVSGTKAYVLCRQALQLGDVVVRRAYGHWALPLGLARDYRRLVKKFGVECRHQFHFSSGKGSSDMLMMTDAPTILKTHPEVDGFIIGSSDADFLPLVETLQKEGKEVVVFVSRGEGHPILASHANTTLVYQPTVDEQTWSSEEQEEKRRRGMGVRPSEYLDFFADKGSVKSQVRKLHQLDQKWQKEYARQWLTRYDPDKVASKDLKAPDWDDSLKDLGPGALPAPNPLVEGLAEALRPFSDDEKDTRWGPPVGLHDSKG</sequence>
<evidence type="ECO:0000259" key="3">
    <source>
        <dbReference type="Pfam" id="PF01936"/>
    </source>
</evidence>
<protein>
    <recommendedName>
        <fullName evidence="3">NYN domain-containing protein</fullName>
    </recommendedName>
</protein>
<feature type="region of interest" description="Disordered" evidence="1">
    <location>
        <begin position="302"/>
        <end position="359"/>
    </location>
</feature>
<dbReference type="GO" id="GO:0004540">
    <property type="term" value="F:RNA nuclease activity"/>
    <property type="evidence" value="ECO:0007669"/>
    <property type="project" value="InterPro"/>
</dbReference>
<dbReference type="InterPro" id="IPR021139">
    <property type="entry name" value="NYN"/>
</dbReference>
<feature type="region of interest" description="Disordered" evidence="1">
    <location>
        <begin position="50"/>
        <end position="84"/>
    </location>
</feature>
<gene>
    <name evidence="4" type="ORF">Cvel_21199</name>
</gene>
<name>A0A0G4GCS8_9ALVE</name>
<evidence type="ECO:0000256" key="2">
    <source>
        <dbReference type="SAM" id="SignalP"/>
    </source>
</evidence>
<feature type="compositionally biased region" description="Basic residues" evidence="1">
    <location>
        <begin position="62"/>
        <end position="76"/>
    </location>
</feature>
<dbReference type="PANTHER" id="PTHR35811:SF1">
    <property type="entry name" value="HTH OST-TYPE DOMAIN-CONTAINING PROTEIN"/>
    <property type="match status" value="1"/>
</dbReference>
<dbReference type="CDD" id="cd11297">
    <property type="entry name" value="PIN_LabA-like_N_1"/>
    <property type="match status" value="1"/>
</dbReference>
<dbReference type="PANTHER" id="PTHR35811">
    <property type="entry name" value="SLR1870 PROTEIN"/>
    <property type="match status" value="1"/>
</dbReference>
<feature type="domain" description="NYN" evidence="3">
    <location>
        <begin position="94"/>
        <end position="213"/>
    </location>
</feature>
<evidence type="ECO:0000313" key="4">
    <source>
        <dbReference type="EMBL" id="CEM26608.1"/>
    </source>
</evidence>
<reference evidence="4" key="1">
    <citation type="submission" date="2014-11" db="EMBL/GenBank/DDBJ databases">
        <authorList>
            <person name="Otto D Thomas"/>
            <person name="Naeem Raeece"/>
        </authorList>
    </citation>
    <scope>NUCLEOTIDE SEQUENCE</scope>
</reference>
<feature type="compositionally biased region" description="Basic and acidic residues" evidence="1">
    <location>
        <begin position="302"/>
        <end position="315"/>
    </location>
</feature>
<feature type="signal peptide" evidence="2">
    <location>
        <begin position="1"/>
        <end position="16"/>
    </location>
</feature>
<dbReference type="EMBL" id="CDMZ01001068">
    <property type="protein sequence ID" value="CEM26608.1"/>
    <property type="molecule type" value="Genomic_DNA"/>
</dbReference>
<organism evidence="4">
    <name type="scientific">Chromera velia CCMP2878</name>
    <dbReference type="NCBI Taxonomy" id="1169474"/>
    <lineage>
        <taxon>Eukaryota</taxon>
        <taxon>Sar</taxon>
        <taxon>Alveolata</taxon>
        <taxon>Colpodellida</taxon>
        <taxon>Chromeraceae</taxon>
        <taxon>Chromera</taxon>
    </lineage>
</organism>
<dbReference type="Gene3D" id="3.40.50.1010">
    <property type="entry name" value="5'-nuclease"/>
    <property type="match status" value="1"/>
</dbReference>
<keyword evidence="2" id="KW-0732">Signal</keyword>
<accession>A0A0G4GCS8</accession>